<dbReference type="EMBL" id="LSBH01000011">
    <property type="protein sequence ID" value="OAQ69515.1"/>
    <property type="molecule type" value="Genomic_DNA"/>
</dbReference>
<dbReference type="AlphaFoldDB" id="A0A179FV34"/>
<feature type="region of interest" description="Disordered" evidence="1">
    <location>
        <begin position="116"/>
        <end position="136"/>
    </location>
</feature>
<name>A0A179FV34_PURLI</name>
<feature type="region of interest" description="Disordered" evidence="1">
    <location>
        <begin position="168"/>
        <end position="229"/>
    </location>
</feature>
<accession>A0A179FV34</accession>
<evidence type="ECO:0000313" key="2">
    <source>
        <dbReference type="EMBL" id="OAQ69515.1"/>
    </source>
</evidence>
<gene>
    <name evidence="2" type="ORF">VFPBJ_10890</name>
</gene>
<proteinExistence type="predicted"/>
<evidence type="ECO:0000256" key="1">
    <source>
        <dbReference type="SAM" id="MobiDB-lite"/>
    </source>
</evidence>
<comment type="caution">
    <text evidence="2">The sequence shown here is derived from an EMBL/GenBank/DDBJ whole genome shotgun (WGS) entry which is preliminary data.</text>
</comment>
<organism evidence="2 3">
    <name type="scientific">Purpureocillium lilacinum</name>
    <name type="common">Paecilomyces lilacinus</name>
    <dbReference type="NCBI Taxonomy" id="33203"/>
    <lineage>
        <taxon>Eukaryota</taxon>
        <taxon>Fungi</taxon>
        <taxon>Dikarya</taxon>
        <taxon>Ascomycota</taxon>
        <taxon>Pezizomycotina</taxon>
        <taxon>Sordariomycetes</taxon>
        <taxon>Hypocreomycetidae</taxon>
        <taxon>Hypocreales</taxon>
        <taxon>Ophiocordycipitaceae</taxon>
        <taxon>Purpureocillium</taxon>
    </lineage>
</organism>
<reference evidence="2 3" key="1">
    <citation type="submission" date="2016-01" db="EMBL/GenBank/DDBJ databases">
        <title>Biosynthesis of antibiotic leucinostatins and their inhibition on Phytophthora in bio-control Purpureocillium lilacinum.</title>
        <authorList>
            <person name="Wang G."/>
            <person name="Liu Z."/>
            <person name="Lin R."/>
            <person name="Li E."/>
            <person name="Mao Z."/>
            <person name="Ling J."/>
            <person name="Yin W."/>
            <person name="Xie B."/>
        </authorList>
    </citation>
    <scope>NUCLEOTIDE SEQUENCE [LARGE SCALE GENOMIC DNA]</scope>
    <source>
        <strain evidence="2">PLBJ-1</strain>
    </source>
</reference>
<sequence>MRRHGSAAALWLRADGCVQVLYLPTHAIERANVVRLQMETKRKKKRAQPRPCQLLRHADPAEMKAAATLRRPSTQVKDICRSRSRFLWLDGLDGRGGRQTDTRRQRTVKIDAARHQEKANTAEAGTRKTGSDAVSLSCPSGPQLCLSLVWKGDGWMERGLEDLWKHTARGRRKRKEPPAHPWMPVSTSTSRSLRVQHVPATTAARTTEALQLTGRPPRPSEPSKSSSPGVIIHLASSSRAKQARQYPLSLPAPYPPSASPSTKPDGVPCRGAILILPCTSASCSAFLACARRQPFRQSPPPGGAPPGSTASDLQGLQGWAGRLPVVTDAPAGFRFLFLFACSRSSRRGP</sequence>
<evidence type="ECO:0000313" key="3">
    <source>
        <dbReference type="Proteomes" id="UP000078240"/>
    </source>
</evidence>
<protein>
    <submittedName>
        <fullName evidence="2">Uncharacterized protein</fullName>
    </submittedName>
</protein>
<dbReference type="Proteomes" id="UP000078240">
    <property type="component" value="Unassembled WGS sequence"/>
</dbReference>
<feature type="compositionally biased region" description="Basic and acidic residues" evidence="1">
    <location>
        <begin position="116"/>
        <end position="130"/>
    </location>
</feature>